<organism evidence="1 2">
    <name type="scientific">Cohnella terricola</name>
    <dbReference type="NCBI Taxonomy" id="1289167"/>
    <lineage>
        <taxon>Bacteria</taxon>
        <taxon>Bacillati</taxon>
        <taxon>Bacillota</taxon>
        <taxon>Bacilli</taxon>
        <taxon>Bacillales</taxon>
        <taxon>Paenibacillaceae</taxon>
        <taxon>Cohnella</taxon>
    </lineage>
</organism>
<accession>A0A559JX91</accession>
<dbReference type="RefSeq" id="WP_144697927.1">
    <property type="nucleotide sequence ID" value="NZ_VNJJ01000001.1"/>
</dbReference>
<reference evidence="1 2" key="1">
    <citation type="submission" date="2019-07" db="EMBL/GenBank/DDBJ databases">
        <authorList>
            <person name="Kim J."/>
        </authorList>
    </citation>
    <scope>NUCLEOTIDE SEQUENCE [LARGE SCALE GENOMIC DNA]</scope>
    <source>
        <strain evidence="1 2">G13</strain>
    </source>
</reference>
<keyword evidence="2" id="KW-1185">Reference proteome</keyword>
<dbReference type="Pfam" id="PF10970">
    <property type="entry name" value="GerPE"/>
    <property type="match status" value="1"/>
</dbReference>
<sequence length="131" mass="14291">MSLQCRTTIVAALYVNTVSSSGTLQLGDGDRTDMKTKALAVQKAIPNFIKDEFRYASYPLFFLPKLTLKQPCVSVNMTSVSPWPTIQVGPVYMLGISSSSIMRVGCGGPLQGSSRIKHIRDFNNLTSAENN</sequence>
<dbReference type="Proteomes" id="UP000316330">
    <property type="component" value="Unassembled WGS sequence"/>
</dbReference>
<protein>
    <submittedName>
        <fullName evidence="1">Spore germination protein GerPE</fullName>
    </submittedName>
</protein>
<dbReference type="OrthoDB" id="2599887at2"/>
<comment type="caution">
    <text evidence="1">The sequence shown here is derived from an EMBL/GenBank/DDBJ whole genome shotgun (WGS) entry which is preliminary data.</text>
</comment>
<name>A0A559JX91_9BACL</name>
<evidence type="ECO:0000313" key="2">
    <source>
        <dbReference type="Proteomes" id="UP000316330"/>
    </source>
</evidence>
<evidence type="ECO:0000313" key="1">
    <source>
        <dbReference type="EMBL" id="TVY04420.1"/>
    </source>
</evidence>
<gene>
    <name evidence="1" type="ORF">FPZ45_02225</name>
</gene>
<dbReference type="EMBL" id="VNJJ01000001">
    <property type="protein sequence ID" value="TVY04420.1"/>
    <property type="molecule type" value="Genomic_DNA"/>
</dbReference>
<proteinExistence type="predicted"/>
<dbReference type="InterPro" id="IPR024496">
    <property type="entry name" value="Spore_germ_GerPE"/>
</dbReference>
<dbReference type="AlphaFoldDB" id="A0A559JX91"/>